<evidence type="ECO:0000313" key="6">
    <source>
        <dbReference type="Proteomes" id="UP000002668"/>
    </source>
</evidence>
<dbReference type="PANTHER" id="PTHR46720">
    <property type="entry name" value="HYDROXYLASE, PUTATIVE (AFU_ORTHOLOGUE AFUA_3G01460)-RELATED"/>
    <property type="match status" value="1"/>
</dbReference>
<reference evidence="6" key="1">
    <citation type="journal article" date="2011" name="Nat. Commun.">
        <title>Effector diversification within compartments of the Leptosphaeria maculans genome affected by Repeat-Induced Point mutations.</title>
        <authorList>
            <person name="Rouxel T."/>
            <person name="Grandaubert J."/>
            <person name="Hane J.K."/>
            <person name="Hoede C."/>
            <person name="van de Wouw A.P."/>
            <person name="Couloux A."/>
            <person name="Dominguez V."/>
            <person name="Anthouard V."/>
            <person name="Bally P."/>
            <person name="Bourras S."/>
            <person name="Cozijnsen A.J."/>
            <person name="Ciuffetti L.M."/>
            <person name="Degrave A."/>
            <person name="Dilmaghani A."/>
            <person name="Duret L."/>
            <person name="Fudal I."/>
            <person name="Goodwin S.B."/>
            <person name="Gout L."/>
            <person name="Glaser N."/>
            <person name="Linglin J."/>
            <person name="Kema G.H.J."/>
            <person name="Lapalu N."/>
            <person name="Lawrence C.B."/>
            <person name="May K."/>
            <person name="Meyer M."/>
            <person name="Ollivier B."/>
            <person name="Poulain J."/>
            <person name="Schoch C.L."/>
            <person name="Simon A."/>
            <person name="Spatafora J.W."/>
            <person name="Stachowiak A."/>
            <person name="Turgeon B.G."/>
            <person name="Tyler B.M."/>
            <person name="Vincent D."/>
            <person name="Weissenbach J."/>
            <person name="Amselem J."/>
            <person name="Quesneville H."/>
            <person name="Oliver R.P."/>
            <person name="Wincker P."/>
            <person name="Balesdent M.-H."/>
            <person name="Howlett B.J."/>
        </authorList>
    </citation>
    <scope>NUCLEOTIDE SEQUENCE [LARGE SCALE GENOMIC DNA]</scope>
    <source>
        <strain evidence="6">JN3 / isolate v23.1.3 / race Av1-4-5-6-7-8</strain>
    </source>
</reference>
<dbReference type="Gene3D" id="3.50.50.60">
    <property type="entry name" value="FAD/NAD(P)-binding domain"/>
    <property type="match status" value="1"/>
</dbReference>
<dbReference type="GO" id="GO:0016491">
    <property type="term" value="F:oxidoreductase activity"/>
    <property type="evidence" value="ECO:0007669"/>
    <property type="project" value="UniProtKB-KW"/>
</dbReference>
<evidence type="ECO:0000256" key="4">
    <source>
        <dbReference type="SAM" id="MobiDB-lite"/>
    </source>
</evidence>
<sequence>MPTPSCGPETASDARQRALLSYGTTKAGNIEIYTMFRDHPCQTSRVPGISLVQNSMTMWAILATKKRPFGGQGLWKDQRRLPSLIWAEKRIQNGATRRDHQRTRLPTTPFSYPSLTMSSPTASTTPKFSNHDELPIAIIGGGLGGLALALGLVKHGVKIQIFESAPAFAEIGADFSTDT</sequence>
<keyword evidence="1" id="KW-0285">Flavoprotein</keyword>
<dbReference type="SUPFAM" id="SSF51905">
    <property type="entry name" value="FAD/NAD(P)-binding domain"/>
    <property type="match status" value="1"/>
</dbReference>
<dbReference type="AlphaFoldDB" id="E5A7W8"/>
<name>E5A7W8_LEPMJ</name>
<feature type="compositionally biased region" description="Polar residues" evidence="4">
    <location>
        <begin position="104"/>
        <end position="126"/>
    </location>
</feature>
<dbReference type="VEuPathDB" id="FungiDB:LEMA_P073020.1"/>
<dbReference type="InterPro" id="IPR036188">
    <property type="entry name" value="FAD/NAD-bd_sf"/>
</dbReference>
<evidence type="ECO:0000313" key="5">
    <source>
        <dbReference type="EMBL" id="CBX99713.1"/>
    </source>
</evidence>
<dbReference type="InterPro" id="IPR051104">
    <property type="entry name" value="FAD_monoxygenase"/>
</dbReference>
<dbReference type="PANTHER" id="PTHR46720:SF3">
    <property type="entry name" value="FAD-BINDING DOMAIN-CONTAINING PROTEIN-RELATED"/>
    <property type="match status" value="1"/>
</dbReference>
<feature type="region of interest" description="Disordered" evidence="4">
    <location>
        <begin position="95"/>
        <end position="126"/>
    </location>
</feature>
<dbReference type="GO" id="GO:0044550">
    <property type="term" value="P:secondary metabolite biosynthetic process"/>
    <property type="evidence" value="ECO:0007669"/>
    <property type="project" value="TreeGrafter"/>
</dbReference>
<accession>E5A7W8</accession>
<dbReference type="EMBL" id="FP929137">
    <property type="protein sequence ID" value="CBX99713.1"/>
    <property type="molecule type" value="Genomic_DNA"/>
</dbReference>
<dbReference type="HOGENOM" id="CLU_1503694_0_0_1"/>
<evidence type="ECO:0000256" key="3">
    <source>
        <dbReference type="ARBA" id="ARBA00023002"/>
    </source>
</evidence>
<dbReference type="Pfam" id="PF13450">
    <property type="entry name" value="NAD_binding_8"/>
    <property type="match status" value="1"/>
</dbReference>
<organism evidence="6">
    <name type="scientific">Leptosphaeria maculans (strain JN3 / isolate v23.1.3 / race Av1-4-5-6-7-8)</name>
    <name type="common">Blackleg fungus</name>
    <name type="synonym">Phoma lingam</name>
    <dbReference type="NCBI Taxonomy" id="985895"/>
    <lineage>
        <taxon>Eukaryota</taxon>
        <taxon>Fungi</taxon>
        <taxon>Dikarya</taxon>
        <taxon>Ascomycota</taxon>
        <taxon>Pezizomycotina</taxon>
        <taxon>Dothideomycetes</taxon>
        <taxon>Pleosporomycetidae</taxon>
        <taxon>Pleosporales</taxon>
        <taxon>Pleosporineae</taxon>
        <taxon>Leptosphaeriaceae</taxon>
        <taxon>Plenodomus</taxon>
        <taxon>Plenodomus lingam/Leptosphaeria maculans species complex</taxon>
    </lineage>
</organism>
<dbReference type="InParanoid" id="E5A7W8"/>
<gene>
    <name evidence="5" type="ORF">LEMA_P073020.1</name>
</gene>
<dbReference type="Proteomes" id="UP000002668">
    <property type="component" value="Genome"/>
</dbReference>
<keyword evidence="2" id="KW-0274">FAD</keyword>
<evidence type="ECO:0000256" key="2">
    <source>
        <dbReference type="ARBA" id="ARBA00022827"/>
    </source>
</evidence>
<protein>
    <submittedName>
        <fullName evidence="5">Predicted protein</fullName>
    </submittedName>
</protein>
<keyword evidence="6" id="KW-1185">Reference proteome</keyword>
<proteinExistence type="predicted"/>
<keyword evidence="3" id="KW-0560">Oxidoreductase</keyword>
<evidence type="ECO:0000256" key="1">
    <source>
        <dbReference type="ARBA" id="ARBA00022630"/>
    </source>
</evidence>